<dbReference type="RefSeq" id="WP_156551102.1">
    <property type="nucleotide sequence ID" value="NZ_JABAEJ010000008.1"/>
</dbReference>
<dbReference type="InterPro" id="IPR000182">
    <property type="entry name" value="GNAT_dom"/>
</dbReference>
<dbReference type="GO" id="GO:0016747">
    <property type="term" value="F:acyltransferase activity, transferring groups other than amino-acyl groups"/>
    <property type="evidence" value="ECO:0007669"/>
    <property type="project" value="InterPro"/>
</dbReference>
<dbReference type="SUPFAM" id="SSF55729">
    <property type="entry name" value="Acyl-CoA N-acyltransferases (Nat)"/>
    <property type="match status" value="1"/>
</dbReference>
<gene>
    <name evidence="4" type="ORF">GOZ95_18210</name>
</gene>
<protein>
    <submittedName>
        <fullName evidence="4">GNAT family N-acetyltransferase</fullName>
    </submittedName>
</protein>
<dbReference type="Pfam" id="PF13508">
    <property type="entry name" value="Acetyltransf_7"/>
    <property type="match status" value="1"/>
</dbReference>
<organism evidence="4 5">
    <name type="scientific">Agrobacterium vitis</name>
    <name type="common">Rhizobium vitis</name>
    <dbReference type="NCBI Taxonomy" id="373"/>
    <lineage>
        <taxon>Bacteria</taxon>
        <taxon>Pseudomonadati</taxon>
        <taxon>Pseudomonadota</taxon>
        <taxon>Alphaproteobacteria</taxon>
        <taxon>Hyphomicrobiales</taxon>
        <taxon>Rhizobiaceae</taxon>
        <taxon>Rhizobium/Agrobacterium group</taxon>
        <taxon>Agrobacterium</taxon>
    </lineage>
</organism>
<evidence type="ECO:0000256" key="2">
    <source>
        <dbReference type="ARBA" id="ARBA00023315"/>
    </source>
</evidence>
<evidence type="ECO:0000256" key="1">
    <source>
        <dbReference type="ARBA" id="ARBA00022679"/>
    </source>
</evidence>
<reference evidence="4 5" key="1">
    <citation type="submission" date="2019-12" db="EMBL/GenBank/DDBJ databases">
        <title>Whole-genome sequencing of Allorhizobium vitis.</title>
        <authorList>
            <person name="Gan H.M."/>
            <person name="Szegedi E."/>
            <person name="Burr T."/>
            <person name="Savka M.A."/>
        </authorList>
    </citation>
    <scope>NUCLEOTIDE SEQUENCE [LARGE SCALE GENOMIC DNA]</scope>
    <source>
        <strain evidence="4 5">CG989</strain>
    </source>
</reference>
<dbReference type="InterPro" id="IPR016181">
    <property type="entry name" value="Acyl_CoA_acyltransferase"/>
</dbReference>
<dbReference type="EMBL" id="WPHM01000010">
    <property type="protein sequence ID" value="MUZ59380.1"/>
    <property type="molecule type" value="Genomic_DNA"/>
</dbReference>
<feature type="domain" description="N-acetyltransferase" evidence="3">
    <location>
        <begin position="3"/>
        <end position="147"/>
    </location>
</feature>
<comment type="caution">
    <text evidence="4">The sequence shown here is derived from an EMBL/GenBank/DDBJ whole genome shotgun (WGS) entry which is preliminary data.</text>
</comment>
<dbReference type="AlphaFoldDB" id="A0AAE5AXM0"/>
<dbReference type="PANTHER" id="PTHR43800">
    <property type="entry name" value="PEPTIDYL-LYSINE N-ACETYLTRANSFERASE YJAB"/>
    <property type="match status" value="1"/>
</dbReference>
<name>A0AAE5AXM0_AGRVI</name>
<evidence type="ECO:0000313" key="5">
    <source>
        <dbReference type="Proteomes" id="UP000436692"/>
    </source>
</evidence>
<accession>A0AAE5AXM0</accession>
<keyword evidence="2" id="KW-0012">Acyltransferase</keyword>
<dbReference type="Proteomes" id="UP000436692">
    <property type="component" value="Unassembled WGS sequence"/>
</dbReference>
<dbReference type="Gene3D" id="3.40.630.30">
    <property type="match status" value="1"/>
</dbReference>
<evidence type="ECO:0000313" key="4">
    <source>
        <dbReference type="EMBL" id="MUZ59380.1"/>
    </source>
</evidence>
<dbReference type="PANTHER" id="PTHR43800:SF1">
    <property type="entry name" value="PEPTIDYL-LYSINE N-ACETYLTRANSFERASE YJAB"/>
    <property type="match status" value="1"/>
</dbReference>
<evidence type="ECO:0000259" key="3">
    <source>
        <dbReference type="PROSITE" id="PS51186"/>
    </source>
</evidence>
<sequence length="149" mass="17163">MENHIRLAEQQDADAIASVFTRSRSLLGFLPKLHTAEEDRHFIETVVLAENSVRVAIENHRICGFIAVKNGWIDHLYIDPDHLGKGMGSRLLINTMADATHLKLWTFQQNQHARRFYEYHGFTPDLMTDGGENEEKQPDVLYVWSRTTS</sequence>
<proteinExistence type="predicted"/>
<keyword evidence="1" id="KW-0808">Transferase</keyword>
<dbReference type="PROSITE" id="PS51186">
    <property type="entry name" value="GNAT"/>
    <property type="match status" value="1"/>
</dbReference>
<dbReference type="CDD" id="cd04301">
    <property type="entry name" value="NAT_SF"/>
    <property type="match status" value="1"/>
</dbReference>